<dbReference type="EMBL" id="MT141495">
    <property type="protein sequence ID" value="QJA63352.1"/>
    <property type="molecule type" value="Genomic_DNA"/>
</dbReference>
<organism evidence="1">
    <name type="scientific">viral metagenome</name>
    <dbReference type="NCBI Taxonomy" id="1070528"/>
    <lineage>
        <taxon>unclassified sequences</taxon>
        <taxon>metagenomes</taxon>
        <taxon>organismal metagenomes</taxon>
    </lineage>
</organism>
<reference evidence="1" key="1">
    <citation type="submission" date="2020-03" db="EMBL/GenBank/DDBJ databases">
        <title>The deep terrestrial virosphere.</title>
        <authorList>
            <person name="Holmfeldt K."/>
            <person name="Nilsson E."/>
            <person name="Simone D."/>
            <person name="Lopez-Fernandez M."/>
            <person name="Wu X."/>
            <person name="de Brujin I."/>
            <person name="Lundin D."/>
            <person name="Andersson A."/>
            <person name="Bertilsson S."/>
            <person name="Dopson M."/>
        </authorList>
    </citation>
    <scope>NUCLEOTIDE SEQUENCE</scope>
    <source>
        <strain evidence="3">MM415A02304</strain>
        <strain evidence="2">MM415B00633</strain>
        <strain evidence="1">TM448A00090</strain>
        <strain evidence="4">TM448B00221</strain>
    </source>
</reference>
<name>A0A6H1ZAE9_9ZZZZ</name>
<dbReference type="EMBL" id="MT142037">
    <property type="protein sequence ID" value="QJA73575.1"/>
    <property type="molecule type" value="Genomic_DNA"/>
</dbReference>
<dbReference type="EMBL" id="MT144601">
    <property type="protein sequence ID" value="QJH94463.1"/>
    <property type="molecule type" value="Genomic_DNA"/>
</dbReference>
<sequence>MTGPTPRKLIPKRKKKSEPVVRLCRNCHMPIKGPNMFYHSKSCHGRVTDAIAEGWENWDGWETWEEA</sequence>
<accession>A0A6H1ZAE9</accession>
<dbReference type="EMBL" id="MT143974">
    <property type="protein sequence ID" value="QJA44255.1"/>
    <property type="molecule type" value="Genomic_DNA"/>
</dbReference>
<evidence type="ECO:0000313" key="1">
    <source>
        <dbReference type="EMBL" id="QJA44255.1"/>
    </source>
</evidence>
<dbReference type="AlphaFoldDB" id="A0A6H1ZAE9"/>
<evidence type="ECO:0000313" key="4">
    <source>
        <dbReference type="EMBL" id="QJH94463.1"/>
    </source>
</evidence>
<evidence type="ECO:0000313" key="3">
    <source>
        <dbReference type="EMBL" id="QJA73575.1"/>
    </source>
</evidence>
<proteinExistence type="predicted"/>
<protein>
    <submittedName>
        <fullName evidence="1">Uncharacterized protein</fullName>
    </submittedName>
</protein>
<evidence type="ECO:0000313" key="2">
    <source>
        <dbReference type="EMBL" id="QJA63352.1"/>
    </source>
</evidence>
<gene>
    <name evidence="3" type="ORF">MM415A02304_0005</name>
    <name evidence="2" type="ORF">MM415B00633_0036</name>
    <name evidence="1" type="ORF">TM448A00090_0087</name>
    <name evidence="4" type="ORF">TM448B00221_0017</name>
</gene>